<name>A0A1M5UV07_9BACT</name>
<gene>
    <name evidence="1" type="ORF">SAMN02745124_01333</name>
</gene>
<dbReference type="InterPro" id="IPR036390">
    <property type="entry name" value="WH_DNA-bd_sf"/>
</dbReference>
<dbReference type="OrthoDB" id="5432493at2"/>
<dbReference type="SUPFAM" id="SSF46785">
    <property type="entry name" value="Winged helix' DNA-binding domain"/>
    <property type="match status" value="1"/>
</dbReference>
<protein>
    <submittedName>
        <fullName evidence="1">Uncharacterized protein</fullName>
    </submittedName>
</protein>
<organism evidence="1 2">
    <name type="scientific">Desulfofustis glycolicus DSM 9705</name>
    <dbReference type="NCBI Taxonomy" id="1121409"/>
    <lineage>
        <taxon>Bacteria</taxon>
        <taxon>Pseudomonadati</taxon>
        <taxon>Thermodesulfobacteriota</taxon>
        <taxon>Desulfobulbia</taxon>
        <taxon>Desulfobulbales</taxon>
        <taxon>Desulfocapsaceae</taxon>
        <taxon>Desulfofustis</taxon>
    </lineage>
</organism>
<dbReference type="Proteomes" id="UP000184139">
    <property type="component" value="Unassembled WGS sequence"/>
</dbReference>
<evidence type="ECO:0000313" key="2">
    <source>
        <dbReference type="Proteomes" id="UP000184139"/>
    </source>
</evidence>
<reference evidence="1 2" key="1">
    <citation type="submission" date="2016-11" db="EMBL/GenBank/DDBJ databases">
        <authorList>
            <person name="Jaros S."/>
            <person name="Januszkiewicz K."/>
            <person name="Wedrychowicz H."/>
        </authorList>
    </citation>
    <scope>NUCLEOTIDE SEQUENCE [LARGE SCALE GENOMIC DNA]</scope>
    <source>
        <strain evidence="1 2">DSM 9705</strain>
    </source>
</reference>
<sequence length="91" mass="9939">MSRDNDAVQVLAILSENLVNPQPQLVPTSAIAGRLECGVNQLRPLLRTMEGMGVIQSDPDLRYHLITAEGLRWLRQRQPVRIGGEPAVGAA</sequence>
<dbReference type="AlphaFoldDB" id="A0A1M5UV07"/>
<dbReference type="EMBL" id="FQXS01000006">
    <property type="protein sequence ID" value="SHH66832.1"/>
    <property type="molecule type" value="Genomic_DNA"/>
</dbReference>
<proteinExistence type="predicted"/>
<evidence type="ECO:0000313" key="1">
    <source>
        <dbReference type="EMBL" id="SHH66832.1"/>
    </source>
</evidence>
<keyword evidence="2" id="KW-1185">Reference proteome</keyword>
<accession>A0A1M5UV07</accession>
<dbReference type="RefSeq" id="WP_073374509.1">
    <property type="nucleotide sequence ID" value="NZ_FQXS01000006.1"/>
</dbReference>